<sequence length="1149" mass="118429">MELRQIGGIDAPLTDDSIGGEAGDDVIRLSDSFGNDTIVGGETSETLGDTLDLSGLTTNVTVDLTDANAESGTVSDGTSTAEFAEIENIILGGGRDTVVLADGSGAHTVQGFSMYHSGDGTTVDQLDVSGLTSDGGTTPINTADVTVTDTNGDGTGDAILTFTGGESITLVGVLSSALDSADELEAIGIPAVPLNYIVEGTTGDDNIVAGYAGDPEGDRVDAGDNLANNNDDLIHAGDGDDTVESGGGNDIVIAGAGDDIVDGEGGDDSLVGGSGHDNLTGRIGNDTLLGGEGDDWLFGEEDDDYVDGGDGNDFITGDQGSDMLIGGSGDDTIFSMFEGDGDDTVVGGETGETTGDVIDYTYMTANHVLTYTGEEAGTITTDTHNLNFVEIESIQLGEGNDTVIGSTGSQNVSTGTGADVVAGGAGDDIFDIGADDGAQDTVVLADDDGNDTISGFEAPVYDPVTDTYTGHDQVDVSGLTDAKGALVNVHDVTVSDDGSGNAVLTFPNGESLTLNQVAPVDLATPAQLAAIGIPMPNFIVDGTAGDDLIDANYIGDPEGDMIDAGDSFGRNDEDRVYAGKGNDTVFGGADNDTINGQAGDDSLHGGSGDDSILGGEGNDVIYGDTSGGSTDELLADGSFEGFKPSLFSQGDSLPDWYSWNNGSPDVSEKGGYEVPWSNTAAPTDGTNYVTLVKSPDDRYGEGISQDLATPLVAGTSYTIKLDAAVGEATNSAPLGEPTFVLIYGNPMAGIVGGEPEGWTTDDIPDGAVLLGSAEITTDFNSGTMETVTITFTPTVDIATLSITLADSEVSEVNNAALILDNISLTEATSDDTLDGGAGDDMIYGGTGDDTFIVSGGNDTIGDFNTGNTGALDDGDQSNNDLVDLSDYYDNIFDLRADQADDGVLNHSNTDVDYSGKVALGGANTLTLTGVDAQDLTFDNTNVTCFTTGTTIRTPDGDRLIETLRVGDLVNTADNGPQPIRWIGMRRLDEKALSAAENLRPVLIDAHVLGNTKPLIVSQQHGMLIEGDKLARAKHLAETLPSVRIMQGKKSVCYVHLMFDTHQIIFAENAATESFYPGPMALKALDQDARAELFTLFPDLQDSMACKAYAQRARPFVGRKALKATTSDLTGNVQSNIRPQGQQHSAIAAE</sequence>
<gene>
    <name evidence="5" type="ORF">GGR95_002251</name>
</gene>
<dbReference type="InterPro" id="IPR018511">
    <property type="entry name" value="Hemolysin-typ_Ca-bd_CS"/>
</dbReference>
<dbReference type="Gene3D" id="2.150.10.10">
    <property type="entry name" value="Serralysin-like metalloprotease, C-terminal"/>
    <property type="match status" value="3"/>
</dbReference>
<dbReference type="SUPFAM" id="SSF51294">
    <property type="entry name" value="Hedgehog/intein (Hint) domain"/>
    <property type="match status" value="1"/>
</dbReference>
<dbReference type="Pfam" id="PF13403">
    <property type="entry name" value="Hint_2"/>
    <property type="match status" value="1"/>
</dbReference>
<evidence type="ECO:0000256" key="2">
    <source>
        <dbReference type="ARBA" id="ARBA00022525"/>
    </source>
</evidence>
<dbReference type="Gene3D" id="2.170.16.10">
    <property type="entry name" value="Hedgehog/Intein (Hint) domain"/>
    <property type="match status" value="1"/>
</dbReference>
<dbReference type="InterPro" id="IPR001343">
    <property type="entry name" value="Hemolysn_Ca-bd"/>
</dbReference>
<dbReference type="SUPFAM" id="SSF51120">
    <property type="entry name" value="beta-Roll"/>
    <property type="match status" value="5"/>
</dbReference>
<evidence type="ECO:0000259" key="4">
    <source>
        <dbReference type="Pfam" id="PF13403"/>
    </source>
</evidence>
<evidence type="ECO:0000256" key="1">
    <source>
        <dbReference type="ARBA" id="ARBA00004613"/>
    </source>
</evidence>
<keyword evidence="2" id="KW-0964">Secreted</keyword>
<keyword evidence="6" id="KW-1185">Reference proteome</keyword>
<dbReference type="InterPro" id="IPR028992">
    <property type="entry name" value="Hedgehog/Intein_dom"/>
</dbReference>
<protein>
    <submittedName>
        <fullName evidence="5">Ca2+-binding RTX toxin-like protein</fullName>
    </submittedName>
</protein>
<evidence type="ECO:0000313" key="6">
    <source>
        <dbReference type="Proteomes" id="UP000530268"/>
    </source>
</evidence>
<organism evidence="5 6">
    <name type="scientific">Sulfitobacter undariae</name>
    <dbReference type="NCBI Taxonomy" id="1563671"/>
    <lineage>
        <taxon>Bacteria</taxon>
        <taxon>Pseudomonadati</taxon>
        <taxon>Pseudomonadota</taxon>
        <taxon>Alphaproteobacteria</taxon>
        <taxon>Rhodobacterales</taxon>
        <taxon>Roseobacteraceae</taxon>
        <taxon>Sulfitobacter</taxon>
    </lineage>
</organism>
<evidence type="ECO:0000256" key="3">
    <source>
        <dbReference type="SAM" id="MobiDB-lite"/>
    </source>
</evidence>
<feature type="domain" description="Hedgehog/Intein (Hint)" evidence="4">
    <location>
        <begin position="943"/>
        <end position="1077"/>
    </location>
</feature>
<dbReference type="RefSeq" id="WP_184565788.1">
    <property type="nucleotide sequence ID" value="NZ_JACIEI010000007.1"/>
</dbReference>
<reference evidence="5 6" key="1">
    <citation type="submission" date="2020-08" db="EMBL/GenBank/DDBJ databases">
        <title>Genomic Encyclopedia of Type Strains, Phase IV (KMG-IV): sequencing the most valuable type-strain genomes for metagenomic binning, comparative biology and taxonomic classification.</title>
        <authorList>
            <person name="Goeker M."/>
        </authorList>
    </citation>
    <scope>NUCLEOTIDE SEQUENCE [LARGE SCALE GENOMIC DNA]</scope>
    <source>
        <strain evidence="5 6">DSM 102234</strain>
    </source>
</reference>
<dbReference type="InterPro" id="IPR011049">
    <property type="entry name" value="Serralysin-like_metalloprot_C"/>
</dbReference>
<feature type="region of interest" description="Disordered" evidence="3">
    <location>
        <begin position="587"/>
        <end position="626"/>
    </location>
</feature>
<dbReference type="Gene3D" id="2.60.120.260">
    <property type="entry name" value="Galactose-binding domain-like"/>
    <property type="match status" value="1"/>
</dbReference>
<dbReference type="InterPro" id="IPR036844">
    <property type="entry name" value="Hint_dom_sf"/>
</dbReference>
<dbReference type="PRINTS" id="PR00313">
    <property type="entry name" value="CABNDNGRPT"/>
</dbReference>
<dbReference type="PANTHER" id="PTHR38340:SF1">
    <property type="entry name" value="S-LAYER PROTEIN"/>
    <property type="match status" value="1"/>
</dbReference>
<dbReference type="Pfam" id="PF00353">
    <property type="entry name" value="HemolysinCabind"/>
    <property type="match status" value="6"/>
</dbReference>
<dbReference type="GO" id="GO:0005509">
    <property type="term" value="F:calcium ion binding"/>
    <property type="evidence" value="ECO:0007669"/>
    <property type="project" value="InterPro"/>
</dbReference>
<comment type="caution">
    <text evidence="5">The sequence shown here is derived from an EMBL/GenBank/DDBJ whole genome shotgun (WGS) entry which is preliminary data.</text>
</comment>
<dbReference type="Proteomes" id="UP000530268">
    <property type="component" value="Unassembled WGS sequence"/>
</dbReference>
<dbReference type="InterPro" id="IPR050557">
    <property type="entry name" value="RTX_toxin/Mannuronan_C5-epim"/>
</dbReference>
<name>A0A7W6EAD2_9RHOB</name>
<evidence type="ECO:0000313" key="5">
    <source>
        <dbReference type="EMBL" id="MBB3994603.1"/>
    </source>
</evidence>
<accession>A0A7W6EAD2</accession>
<dbReference type="PANTHER" id="PTHR38340">
    <property type="entry name" value="S-LAYER PROTEIN"/>
    <property type="match status" value="1"/>
</dbReference>
<feature type="region of interest" description="Disordered" evidence="3">
    <location>
        <begin position="1130"/>
        <end position="1149"/>
    </location>
</feature>
<dbReference type="PROSITE" id="PS00330">
    <property type="entry name" value="HEMOLYSIN_CALCIUM"/>
    <property type="match status" value="4"/>
</dbReference>
<proteinExistence type="predicted"/>
<dbReference type="GO" id="GO:0005576">
    <property type="term" value="C:extracellular region"/>
    <property type="evidence" value="ECO:0007669"/>
    <property type="project" value="UniProtKB-SubCell"/>
</dbReference>
<dbReference type="AlphaFoldDB" id="A0A7W6EAD2"/>
<comment type="subcellular location">
    <subcellularLocation>
        <location evidence="1">Secreted</location>
    </subcellularLocation>
</comment>
<dbReference type="EMBL" id="JACIEI010000007">
    <property type="protein sequence ID" value="MBB3994603.1"/>
    <property type="molecule type" value="Genomic_DNA"/>
</dbReference>